<accession>A0A4E9EHH2</accession>
<protein>
    <submittedName>
        <fullName evidence="2">Uncharacterized protein</fullName>
    </submittedName>
</protein>
<evidence type="ECO:0000313" key="1">
    <source>
        <dbReference type="EMBL" id="CAG2003882.1"/>
    </source>
</evidence>
<name>A0A4E9EHH2_GIBZA</name>
<dbReference type="EMBL" id="CAJPIJ010000179">
    <property type="protein sequence ID" value="CAG2003882.1"/>
    <property type="molecule type" value="Genomic_DNA"/>
</dbReference>
<evidence type="ECO:0000313" key="2">
    <source>
        <dbReference type="EMBL" id="VIO62241.1"/>
    </source>
</evidence>
<organism evidence="2">
    <name type="scientific">Gibberella zeae</name>
    <name type="common">Wheat head blight fungus</name>
    <name type="synonym">Fusarium graminearum</name>
    <dbReference type="NCBI Taxonomy" id="5518"/>
    <lineage>
        <taxon>Eukaryota</taxon>
        <taxon>Fungi</taxon>
        <taxon>Dikarya</taxon>
        <taxon>Ascomycota</taxon>
        <taxon>Pezizomycotina</taxon>
        <taxon>Sordariomycetes</taxon>
        <taxon>Hypocreomycetidae</taxon>
        <taxon>Hypocreales</taxon>
        <taxon>Nectriaceae</taxon>
        <taxon>Fusarium</taxon>
    </lineage>
</organism>
<gene>
    <name evidence="2" type="ORF">FUG_LOCUS471415</name>
    <name evidence="1" type="ORF">MDCFG202_LOCUS495233</name>
</gene>
<reference evidence="1" key="2">
    <citation type="submission" date="2021-03" db="EMBL/GenBank/DDBJ databases">
        <authorList>
            <person name="Alouane T."/>
            <person name="Langin T."/>
            <person name="Bonhomme L."/>
        </authorList>
    </citation>
    <scope>NUCLEOTIDE SEQUENCE</scope>
    <source>
        <strain evidence="1">MDC_Fg202</strain>
    </source>
</reference>
<proteinExistence type="predicted"/>
<dbReference type="EMBL" id="CAAKMV010000160">
    <property type="protein sequence ID" value="VIO62241.1"/>
    <property type="molecule type" value="Genomic_DNA"/>
</dbReference>
<sequence>MGVAVPVAAFGVVRDSIMPGVSAVVDPSVMLTDLALGIRPALKESADGNDWIDSDLDGSYIIVVNVVDGRSLLRDSLNLCLPSSNCFGQPPDHEAGGTSAMSS</sequence>
<dbReference type="Proteomes" id="UP000746612">
    <property type="component" value="Unassembled WGS sequence"/>
</dbReference>
<reference evidence="2" key="1">
    <citation type="submission" date="2019-04" db="EMBL/GenBank/DDBJ databases">
        <authorList>
            <person name="Melise S."/>
            <person name="Noan J."/>
            <person name="Okalmin O."/>
        </authorList>
    </citation>
    <scope>NUCLEOTIDE SEQUENCE</scope>
    <source>
        <strain evidence="2">FN9</strain>
    </source>
</reference>
<dbReference type="AlphaFoldDB" id="A0A4E9EHH2"/>